<evidence type="ECO:0000256" key="1">
    <source>
        <dbReference type="ARBA" id="ARBA00006914"/>
    </source>
</evidence>
<dbReference type="InterPro" id="IPR003960">
    <property type="entry name" value="ATPase_AAA_CS"/>
</dbReference>
<keyword evidence="2 4" id="KW-0547">Nucleotide-binding</keyword>
<keyword evidence="3 4" id="KW-0067">ATP-binding</keyword>
<reference evidence="6 7" key="1">
    <citation type="submission" date="2014-02" db="EMBL/GenBank/DDBJ databases">
        <title>Genome sequence of Ureaplasma diversum strain 246.</title>
        <authorList>
            <person name="Sirand-Pugnet P."/>
            <person name="Breton M."/>
            <person name="Dordet-Frisoni E."/>
            <person name="Baranowski E."/>
            <person name="Barre A."/>
            <person name="Couture C."/>
            <person name="Dupuy V."/>
            <person name="Gaurivaud P."/>
            <person name="Jacob D."/>
            <person name="Lemaitre C."/>
            <person name="Manso-Silvan L."/>
            <person name="Nikolski M."/>
            <person name="Nouvel L.-X."/>
            <person name="Poumarat F."/>
            <person name="Tardy F."/>
            <person name="Thebault P."/>
            <person name="Theil S."/>
            <person name="Citti C."/>
            <person name="Thiaucourt F."/>
            <person name="Blanchard A."/>
        </authorList>
    </citation>
    <scope>NUCLEOTIDE SEQUENCE [LARGE SCALE GENOMIC DNA]</scope>
    <source>
        <strain evidence="6 7">NCTC 246</strain>
    </source>
</reference>
<accession>A0A084EZN0</accession>
<dbReference type="AlphaFoldDB" id="A0A084EZN0"/>
<proteinExistence type="inferred from homology"/>
<dbReference type="InterPro" id="IPR003593">
    <property type="entry name" value="AAA+_ATPase"/>
</dbReference>
<organism evidence="6 7">
    <name type="scientific">Ureaplasma diversum NCTC 246</name>
    <dbReference type="NCBI Taxonomy" id="1188241"/>
    <lineage>
        <taxon>Bacteria</taxon>
        <taxon>Bacillati</taxon>
        <taxon>Mycoplasmatota</taxon>
        <taxon>Mycoplasmoidales</taxon>
        <taxon>Mycoplasmoidaceae</taxon>
        <taxon>Ureaplasma</taxon>
    </lineage>
</organism>
<dbReference type="InterPro" id="IPR003959">
    <property type="entry name" value="ATPase_AAA_core"/>
</dbReference>
<dbReference type="PROSITE" id="PS00674">
    <property type="entry name" value="AAA"/>
    <property type="match status" value="1"/>
</dbReference>
<dbReference type="eggNOG" id="COG0464">
    <property type="taxonomic scope" value="Bacteria"/>
</dbReference>
<evidence type="ECO:0000313" key="6">
    <source>
        <dbReference type="EMBL" id="KEZ23422.1"/>
    </source>
</evidence>
<keyword evidence="7" id="KW-1185">Reference proteome</keyword>
<dbReference type="Pfam" id="PF00004">
    <property type="entry name" value="AAA"/>
    <property type="match status" value="1"/>
</dbReference>
<dbReference type="EMBL" id="JFDP01000043">
    <property type="protein sequence ID" value="KEZ23422.1"/>
    <property type="molecule type" value="Genomic_DNA"/>
</dbReference>
<comment type="caution">
    <text evidence="6">The sequence shown here is derived from an EMBL/GenBank/DDBJ whole genome shotgun (WGS) entry which is preliminary data.</text>
</comment>
<dbReference type="GO" id="GO:0005524">
    <property type="term" value="F:ATP binding"/>
    <property type="evidence" value="ECO:0007669"/>
    <property type="project" value="UniProtKB-KW"/>
</dbReference>
<dbReference type="SUPFAM" id="SSF52540">
    <property type="entry name" value="P-loop containing nucleoside triphosphate hydrolases"/>
    <property type="match status" value="1"/>
</dbReference>
<evidence type="ECO:0000259" key="5">
    <source>
        <dbReference type="SMART" id="SM00382"/>
    </source>
</evidence>
<protein>
    <submittedName>
        <fullName evidence="6">AAA family ATPase</fullName>
    </submittedName>
</protein>
<evidence type="ECO:0000313" key="7">
    <source>
        <dbReference type="Proteomes" id="UP000028537"/>
    </source>
</evidence>
<dbReference type="PANTHER" id="PTHR23073">
    <property type="entry name" value="26S PROTEASOME REGULATORY SUBUNIT"/>
    <property type="match status" value="1"/>
</dbReference>
<evidence type="ECO:0000256" key="2">
    <source>
        <dbReference type="ARBA" id="ARBA00022741"/>
    </source>
</evidence>
<comment type="similarity">
    <text evidence="1 4">Belongs to the AAA ATPase family.</text>
</comment>
<sequence>MKKAQVINLIKYHTEENNIAFRDQAYEIADEFEKNGDLELGQYIMALLSSTNTFVARMNEHDLTFLKKMENSSDPLRFPEQIKDDVIGIINAIEHNFGVNKFLFIGDLGTGKKQIAKQISKILNRDLHIVDFNMLVDNKLEQSIKNIATLFDQINNNINPNESIILLDEIIPIGLDSLNCNDLREIRRVTNAIVKGLDSLNENVLLIATSNLYKYLDKALIKRFDAVIDFNRYSREDLIKVAEIFLDFYLSKSLSLTRNIRIFYKIINLFDKIPYPGDLKKIIKTSISFSNPNDQFDYLRRLYLAVTNSSSKDLKTLQQQGFSIREIEILTGISKSQVSRILSSS</sequence>
<dbReference type="InterPro" id="IPR050221">
    <property type="entry name" value="26S_Proteasome_ATPase"/>
</dbReference>
<dbReference type="InterPro" id="IPR027417">
    <property type="entry name" value="P-loop_NTPase"/>
</dbReference>
<dbReference type="Proteomes" id="UP000028537">
    <property type="component" value="Unassembled WGS sequence"/>
</dbReference>
<gene>
    <name evidence="6" type="ORF">UDIV_3260</name>
</gene>
<name>A0A084EZN0_9BACT</name>
<evidence type="ECO:0000256" key="4">
    <source>
        <dbReference type="RuleBase" id="RU003651"/>
    </source>
</evidence>
<dbReference type="GO" id="GO:0016887">
    <property type="term" value="F:ATP hydrolysis activity"/>
    <property type="evidence" value="ECO:0007669"/>
    <property type="project" value="InterPro"/>
</dbReference>
<evidence type="ECO:0000256" key="3">
    <source>
        <dbReference type="ARBA" id="ARBA00022840"/>
    </source>
</evidence>
<feature type="domain" description="AAA+ ATPase" evidence="5">
    <location>
        <begin position="98"/>
        <end position="234"/>
    </location>
</feature>
<dbReference type="RefSeq" id="WP_038102539.1">
    <property type="nucleotide sequence ID" value="NZ_JFDP01000043.1"/>
</dbReference>
<dbReference type="SMART" id="SM00382">
    <property type="entry name" value="AAA"/>
    <property type="match status" value="1"/>
</dbReference>
<dbReference type="Gene3D" id="3.40.50.300">
    <property type="entry name" value="P-loop containing nucleotide triphosphate hydrolases"/>
    <property type="match status" value="1"/>
</dbReference>
<dbReference type="OrthoDB" id="9806903at2"/>